<dbReference type="AlphaFoldDB" id="A0A512MHB8"/>
<evidence type="ECO:0000313" key="6">
    <source>
        <dbReference type="Proteomes" id="UP000321577"/>
    </source>
</evidence>
<dbReference type="InterPro" id="IPR050251">
    <property type="entry name" value="HpcH-HpaI_aldolase"/>
</dbReference>
<dbReference type="PANTHER" id="PTHR30502:SF0">
    <property type="entry name" value="PHOSPHOENOLPYRUVATE CARBOXYLASE FAMILY PROTEIN"/>
    <property type="match status" value="1"/>
</dbReference>
<keyword evidence="3" id="KW-0456">Lyase</keyword>
<comment type="similarity">
    <text evidence="1">Belongs to the HpcH/HpaI aldolase family.</text>
</comment>
<dbReference type="GO" id="GO:0005737">
    <property type="term" value="C:cytoplasm"/>
    <property type="evidence" value="ECO:0007669"/>
    <property type="project" value="TreeGrafter"/>
</dbReference>
<dbReference type="InterPro" id="IPR040442">
    <property type="entry name" value="Pyrv_kinase-like_dom_sf"/>
</dbReference>
<evidence type="ECO:0000256" key="1">
    <source>
        <dbReference type="ARBA" id="ARBA00005568"/>
    </source>
</evidence>
<dbReference type="GO" id="GO:0046872">
    <property type="term" value="F:metal ion binding"/>
    <property type="evidence" value="ECO:0007669"/>
    <property type="project" value="UniProtKB-KW"/>
</dbReference>
<feature type="domain" description="HpcH/HpaI aldolase/citrate lyase" evidence="4">
    <location>
        <begin position="31"/>
        <end position="238"/>
    </location>
</feature>
<reference evidence="5 6" key="1">
    <citation type="submission" date="2019-07" db="EMBL/GenBank/DDBJ databases">
        <title>Whole genome shotgun sequence of Brevifollis gellanilyticus NBRC 108608.</title>
        <authorList>
            <person name="Hosoyama A."/>
            <person name="Uohara A."/>
            <person name="Ohji S."/>
            <person name="Ichikawa N."/>
        </authorList>
    </citation>
    <scope>NUCLEOTIDE SEQUENCE [LARGE SCALE GENOMIC DNA]</scope>
    <source>
        <strain evidence="5 6">NBRC 108608</strain>
    </source>
</reference>
<dbReference type="OrthoDB" id="86160at2"/>
<organism evidence="5 6">
    <name type="scientific">Brevifollis gellanilyticus</name>
    <dbReference type="NCBI Taxonomy" id="748831"/>
    <lineage>
        <taxon>Bacteria</taxon>
        <taxon>Pseudomonadati</taxon>
        <taxon>Verrucomicrobiota</taxon>
        <taxon>Verrucomicrobiia</taxon>
        <taxon>Verrucomicrobiales</taxon>
        <taxon>Verrucomicrobiaceae</taxon>
    </lineage>
</organism>
<evidence type="ECO:0000259" key="4">
    <source>
        <dbReference type="Pfam" id="PF03328"/>
    </source>
</evidence>
<keyword evidence="6" id="KW-1185">Reference proteome</keyword>
<gene>
    <name evidence="5" type="ORF">BGE01nite_54170</name>
</gene>
<dbReference type="Pfam" id="PF03328">
    <property type="entry name" value="HpcH_HpaI"/>
    <property type="match status" value="1"/>
</dbReference>
<dbReference type="InterPro" id="IPR005000">
    <property type="entry name" value="Aldolase/citrate-lyase_domain"/>
</dbReference>
<dbReference type="PANTHER" id="PTHR30502">
    <property type="entry name" value="2-KETO-3-DEOXY-L-RHAMNONATE ALDOLASE"/>
    <property type="match status" value="1"/>
</dbReference>
<accession>A0A512MHB8</accession>
<dbReference type="EMBL" id="BKAG01000072">
    <property type="protein sequence ID" value="GEP46126.1"/>
    <property type="molecule type" value="Genomic_DNA"/>
</dbReference>
<dbReference type="InterPro" id="IPR015813">
    <property type="entry name" value="Pyrv/PenolPyrv_kinase-like_dom"/>
</dbReference>
<dbReference type="Gene3D" id="3.20.20.60">
    <property type="entry name" value="Phosphoenolpyruvate-binding domains"/>
    <property type="match status" value="1"/>
</dbReference>
<evidence type="ECO:0000256" key="3">
    <source>
        <dbReference type="ARBA" id="ARBA00023239"/>
    </source>
</evidence>
<evidence type="ECO:0000256" key="2">
    <source>
        <dbReference type="ARBA" id="ARBA00022723"/>
    </source>
</evidence>
<dbReference type="SUPFAM" id="SSF51621">
    <property type="entry name" value="Phosphoenolpyruvate/pyruvate domain"/>
    <property type="match status" value="1"/>
</dbReference>
<name>A0A512MHB8_9BACT</name>
<dbReference type="RefSeq" id="WP_146855708.1">
    <property type="nucleotide sequence ID" value="NZ_BKAG01000072.1"/>
</dbReference>
<dbReference type="GO" id="GO:0016832">
    <property type="term" value="F:aldehyde-lyase activity"/>
    <property type="evidence" value="ECO:0007669"/>
    <property type="project" value="TreeGrafter"/>
</dbReference>
<evidence type="ECO:0000313" key="5">
    <source>
        <dbReference type="EMBL" id="GEP46126.1"/>
    </source>
</evidence>
<protein>
    <submittedName>
        <fullName evidence="5">2-dehydro-3-deoxyglucarate aldolase</fullName>
    </submittedName>
</protein>
<sequence>MRSSKVLAKLRAGQVARICCCGSPIGFFPAIAAHFNYDGIWMDGEHRTWEPREVDAMIARHHAADIDCVWRPPTKEKNGLYRLLEDGASALMIPHVATADDARVLVNSIKFPPLGDRGFCGGGRDADFWIGKPADYTEQANRETFLVVQIETPQALENVDEIAAVPGVEVLFLGPGDMSLRLGCTPAVNDPQMLEVQKKIAAAAKKHGKAWGRPVGSAADAKTILDLGARFIVHGSEFGALHAHFTACSADFDQILSESAGAAEIPAGKTY</sequence>
<proteinExistence type="inferred from homology"/>
<comment type="caution">
    <text evidence="5">The sequence shown here is derived from an EMBL/GenBank/DDBJ whole genome shotgun (WGS) entry which is preliminary data.</text>
</comment>
<dbReference type="Proteomes" id="UP000321577">
    <property type="component" value="Unassembled WGS sequence"/>
</dbReference>
<keyword evidence="2" id="KW-0479">Metal-binding</keyword>